<reference evidence="5 6" key="1">
    <citation type="submission" date="2020-12" db="EMBL/GenBank/DDBJ databases">
        <title>FDA dAtabase for Regulatory Grade micrObial Sequences (FDA-ARGOS): Supporting development and validation of Infectious Disease Dx tests.</title>
        <authorList>
            <person name="Sproer C."/>
            <person name="Gronow S."/>
            <person name="Severitt S."/>
            <person name="Schroder I."/>
            <person name="Tallon L."/>
            <person name="Sadzewicz L."/>
            <person name="Zhao X."/>
            <person name="Boylan J."/>
            <person name="Ott S."/>
            <person name="Bowen H."/>
            <person name="Vavikolanu K."/>
            <person name="Mehta A."/>
            <person name="Aluvathingal J."/>
            <person name="Nadendla S."/>
            <person name="Lowell S."/>
            <person name="Myers T."/>
            <person name="Yan Y."/>
            <person name="Sichtig H."/>
        </authorList>
    </citation>
    <scope>NUCLEOTIDE SEQUENCE [LARGE SCALE GENOMIC DNA]</scope>
    <source>
        <strain evidence="5 6">FDAARGOS_986</strain>
    </source>
</reference>
<dbReference type="InterPro" id="IPR007428">
    <property type="entry name" value="MlaA"/>
</dbReference>
<feature type="signal peptide" evidence="4">
    <location>
        <begin position="1"/>
        <end position="20"/>
    </location>
</feature>
<dbReference type="EMBL" id="CP066092">
    <property type="protein sequence ID" value="QQB19205.1"/>
    <property type="molecule type" value="Genomic_DNA"/>
</dbReference>
<keyword evidence="6" id="KW-1185">Reference proteome</keyword>
<sequence>MYLRAGALLSALLLAGCAGGPPKPGPESLDLNPGMNHPGATSTAADPRDPFQGPNRAMWAVNYDVLEPYVARPVVHGYARYVPQGMKDGIENLVENFNEPSSMVNHLITGDLKGAGVNLGRFTLNTTVGLLGIFDVAKHAGLERDKLEMDTVLGKADIGEGAYLMVPVYGPTTTRKLVGDTVDTIYFPYALLTLPLRVVHWALDGLGSRSKLIDQERIIDNSLDPYALTKDFYLQYNQSKVTGKQAELKETKQEQSDDANLDQYMDEIDDQ</sequence>
<dbReference type="GeneID" id="69553011"/>
<dbReference type="PANTHER" id="PTHR30035">
    <property type="entry name" value="LIPOPROTEIN VACJ-RELATED"/>
    <property type="match status" value="1"/>
</dbReference>
<evidence type="ECO:0000313" key="5">
    <source>
        <dbReference type="EMBL" id="QQB19205.1"/>
    </source>
</evidence>
<accession>A0A7T4DMZ3</accession>
<name>A0A7T4DMZ3_AERJA</name>
<dbReference type="PANTHER" id="PTHR30035:SF3">
    <property type="entry name" value="INTERMEMBRANE PHOSPHOLIPID TRANSPORT SYSTEM LIPOPROTEIN MLAA"/>
    <property type="match status" value="1"/>
</dbReference>
<evidence type="ECO:0000256" key="3">
    <source>
        <dbReference type="SAM" id="MobiDB-lite"/>
    </source>
</evidence>
<dbReference type="PROSITE" id="PS51257">
    <property type="entry name" value="PROKAR_LIPOPROTEIN"/>
    <property type="match status" value="1"/>
</dbReference>
<dbReference type="PRINTS" id="PR01805">
    <property type="entry name" value="VACJLIPOPROT"/>
</dbReference>
<proteinExistence type="inferred from homology"/>
<keyword evidence="2 4" id="KW-0732">Signal</keyword>
<evidence type="ECO:0000256" key="1">
    <source>
        <dbReference type="ARBA" id="ARBA00010634"/>
    </source>
</evidence>
<comment type="similarity">
    <text evidence="1">Belongs to the MlaA family.</text>
</comment>
<keyword evidence="5" id="KW-0449">Lipoprotein</keyword>
<evidence type="ECO:0000256" key="4">
    <source>
        <dbReference type="SAM" id="SignalP"/>
    </source>
</evidence>
<organism evidence="5 6">
    <name type="scientific">Aeromonas jandaei</name>
    <dbReference type="NCBI Taxonomy" id="650"/>
    <lineage>
        <taxon>Bacteria</taxon>
        <taxon>Pseudomonadati</taxon>
        <taxon>Pseudomonadota</taxon>
        <taxon>Gammaproteobacteria</taxon>
        <taxon>Aeromonadales</taxon>
        <taxon>Aeromonadaceae</taxon>
        <taxon>Aeromonas</taxon>
    </lineage>
</organism>
<dbReference type="Proteomes" id="UP000595481">
    <property type="component" value="Chromosome"/>
</dbReference>
<dbReference type="RefSeq" id="WP_042031547.1">
    <property type="nucleotide sequence ID" value="NZ_CAWMFX010000027.1"/>
</dbReference>
<feature type="compositionally biased region" description="Acidic residues" evidence="3">
    <location>
        <begin position="256"/>
        <end position="271"/>
    </location>
</feature>
<feature type="region of interest" description="Disordered" evidence="3">
    <location>
        <begin position="245"/>
        <end position="271"/>
    </location>
</feature>
<feature type="region of interest" description="Disordered" evidence="3">
    <location>
        <begin position="24"/>
        <end position="51"/>
    </location>
</feature>
<protein>
    <submittedName>
        <fullName evidence="5">VacJ family lipoprotein</fullName>
    </submittedName>
</protein>
<evidence type="ECO:0000256" key="2">
    <source>
        <dbReference type="ARBA" id="ARBA00022729"/>
    </source>
</evidence>
<evidence type="ECO:0000313" key="6">
    <source>
        <dbReference type="Proteomes" id="UP000595481"/>
    </source>
</evidence>
<feature type="compositionally biased region" description="Basic and acidic residues" evidence="3">
    <location>
        <begin position="246"/>
        <end position="255"/>
    </location>
</feature>
<feature type="chain" id="PRO_5047119492" evidence="4">
    <location>
        <begin position="21"/>
        <end position="271"/>
    </location>
</feature>
<gene>
    <name evidence="5" type="ORF">I6H43_17010</name>
</gene>
<dbReference type="Pfam" id="PF04333">
    <property type="entry name" value="MlaA"/>
    <property type="match status" value="1"/>
</dbReference>